<evidence type="ECO:0000313" key="3">
    <source>
        <dbReference type="Proteomes" id="UP000002943"/>
    </source>
</evidence>
<evidence type="ECO:0000259" key="1">
    <source>
        <dbReference type="SMART" id="SM00470"/>
    </source>
</evidence>
<dbReference type="EMBL" id="AEIU01000029">
    <property type="protein sequence ID" value="EFP97967.1"/>
    <property type="molecule type" value="Genomic_DNA"/>
</dbReference>
<dbReference type="RefSeq" id="WP_009599911.1">
    <property type="nucleotide sequence ID" value="NZ_AEIU01000029.1"/>
</dbReference>
<dbReference type="SUPFAM" id="SSF110849">
    <property type="entry name" value="ParB/Sulfiredoxin"/>
    <property type="match status" value="1"/>
</dbReference>
<dbReference type="eggNOG" id="COG1475">
    <property type="taxonomic scope" value="Bacteria"/>
</dbReference>
<protein>
    <recommendedName>
        <fullName evidence="1">ParB-like N-terminal domain-containing protein</fullName>
    </recommendedName>
</protein>
<dbReference type="InterPro" id="IPR003115">
    <property type="entry name" value="ParB_N"/>
</dbReference>
<dbReference type="InterPro" id="IPR036086">
    <property type="entry name" value="ParB/Sulfiredoxin_sf"/>
</dbReference>
<sequence>MKGVSLQMLALSELKPHEYTDDCRVKYVMDEISRSKLWKAPVVVDYSTKIIMDGHHRVQAANIIGLKSIPCYMTNYSDKNIKVCCWKTGNKFDKSQIYLAASSGYLLPIKTTRHVIDYELKELSLDIELLKSDIDKKNFYELSNQ</sequence>
<name>E3BG42_9VIBR</name>
<organism evidence="2 3">
    <name type="scientific">Vibrio caribbeanicus ATCC BAA-2122</name>
    <dbReference type="NCBI Taxonomy" id="796620"/>
    <lineage>
        <taxon>Bacteria</taxon>
        <taxon>Pseudomonadati</taxon>
        <taxon>Pseudomonadota</taxon>
        <taxon>Gammaproteobacteria</taxon>
        <taxon>Vibrionales</taxon>
        <taxon>Vibrionaceae</taxon>
        <taxon>Vibrio</taxon>
    </lineage>
</organism>
<reference evidence="2 3" key="1">
    <citation type="journal article" date="2012" name="Int. J. Syst. Evol. Microbiol.">
        <title>Vibrio caribbeanicus sp. nov., isolated from the marine sponge Scleritoderma cyanea.</title>
        <authorList>
            <person name="Hoffmann M."/>
            <person name="Monday S.R."/>
            <person name="Allard M.W."/>
            <person name="Strain E.A."/>
            <person name="Whittaker P."/>
            <person name="Naum M."/>
            <person name="McCarthy P.J."/>
            <person name="Lopez J.V."/>
            <person name="Fischer M."/>
            <person name="Brown E.W."/>
        </authorList>
    </citation>
    <scope>NUCLEOTIDE SEQUENCE [LARGE SCALE GENOMIC DNA]</scope>
    <source>
        <strain evidence="2 3">ATCC BAA-2122</strain>
    </source>
</reference>
<dbReference type="Gene3D" id="3.90.1530.10">
    <property type="entry name" value="Conserved hypothetical protein from pyrococcus furiosus pfu- 392566-001, ParB domain"/>
    <property type="match status" value="1"/>
</dbReference>
<keyword evidence="3" id="KW-1185">Reference proteome</keyword>
<accession>E3BG42</accession>
<dbReference type="Proteomes" id="UP000002943">
    <property type="component" value="Unassembled WGS sequence"/>
</dbReference>
<dbReference type="STRING" id="796620.VIBC2010_06269"/>
<dbReference type="OrthoDB" id="8565623at2"/>
<feature type="domain" description="ParB-like N-terminal" evidence="1">
    <location>
        <begin position="7"/>
        <end position="81"/>
    </location>
</feature>
<comment type="caution">
    <text evidence="2">The sequence shown here is derived from an EMBL/GenBank/DDBJ whole genome shotgun (WGS) entry which is preliminary data.</text>
</comment>
<evidence type="ECO:0000313" key="2">
    <source>
        <dbReference type="EMBL" id="EFP97967.1"/>
    </source>
</evidence>
<dbReference type="CDD" id="cd16400">
    <property type="entry name" value="ParB_Srx_like_nuclease"/>
    <property type="match status" value="1"/>
</dbReference>
<dbReference type="AlphaFoldDB" id="E3BG42"/>
<gene>
    <name evidence="2" type="ORF">VIBC2010_06269</name>
</gene>
<proteinExistence type="predicted"/>
<dbReference type="SMART" id="SM00470">
    <property type="entry name" value="ParB"/>
    <property type="match status" value="1"/>
</dbReference>